<dbReference type="HOGENOM" id="CLU_3329376_0_0_9"/>
<accession>R9WN58</accession>
<protein>
    <submittedName>
        <fullName evidence="2">Uncharacterized protein</fullName>
    </submittedName>
</protein>
<name>R9WN58_LIMRT</name>
<dbReference type="AlphaFoldDB" id="R9WN58"/>
<evidence type="ECO:0000256" key="1">
    <source>
        <dbReference type="SAM" id="MobiDB-lite"/>
    </source>
</evidence>
<geneLocation type="plasmid" evidence="2 3">
    <name>pLRI04</name>
</geneLocation>
<feature type="region of interest" description="Disordered" evidence="1">
    <location>
        <begin position="17"/>
        <end position="38"/>
    </location>
</feature>
<gene>
    <name evidence="2" type="ORF">LRI_2021</name>
</gene>
<dbReference type="KEGG" id="lrt:LRI_2021"/>
<reference evidence="2 3" key="1">
    <citation type="submission" date="2013-06" db="EMBL/GenBank/DDBJ databases">
        <title>The Complete Genome Sequence of Lactobacillus reuteri I5007, a Probiotic Strain Isolated from Healthy Pig.</title>
        <authorList>
            <person name="Hou C."/>
            <person name="Qiao S."/>
            <person name="Zeng X."/>
            <person name="Ma X."/>
            <person name="Yang F."/>
        </authorList>
    </citation>
    <scope>NUCLEOTIDE SEQUENCE [LARGE SCALE GENOMIC DNA]</scope>
    <source>
        <strain evidence="2 3">I5007</strain>
        <plasmid evidence="2 3">pLRI04</plasmid>
    </source>
</reference>
<evidence type="ECO:0000313" key="3">
    <source>
        <dbReference type="Proteomes" id="UP000014360"/>
    </source>
</evidence>
<dbReference type="EMBL" id="CP006015">
    <property type="protein sequence ID" value="AGO00231.1"/>
    <property type="molecule type" value="Genomic_DNA"/>
</dbReference>
<dbReference type="Proteomes" id="UP000014360">
    <property type="component" value="Plasmid pLRI04"/>
</dbReference>
<proteinExistence type="predicted"/>
<keyword evidence="2" id="KW-0614">Plasmid</keyword>
<evidence type="ECO:0000313" key="2">
    <source>
        <dbReference type="EMBL" id="AGO00231.1"/>
    </source>
</evidence>
<organism evidence="2 3">
    <name type="scientific">Limosilactobacillus reuteri I5007</name>
    <dbReference type="NCBI Taxonomy" id="1340495"/>
    <lineage>
        <taxon>Bacteria</taxon>
        <taxon>Bacillati</taxon>
        <taxon>Bacillota</taxon>
        <taxon>Bacilli</taxon>
        <taxon>Lactobacillales</taxon>
        <taxon>Lactobacillaceae</taxon>
        <taxon>Limosilactobacillus</taxon>
    </lineage>
</organism>
<sequence>MLIYNHKIPNRQTKNAITKSPNLKRQSHSQITKFTAYN</sequence>